<name>A0ABR6Y7S2_9BURK</name>
<keyword evidence="5" id="KW-0732">Signal</keyword>
<keyword evidence="7 13" id="KW-0472">Membrane</keyword>
<keyword evidence="3" id="KW-0808">Transferase</keyword>
<organism evidence="14 15">
    <name type="scientific">Undibacterium flavidum</name>
    <dbReference type="NCBI Taxonomy" id="2762297"/>
    <lineage>
        <taxon>Bacteria</taxon>
        <taxon>Pseudomonadati</taxon>
        <taxon>Pseudomonadota</taxon>
        <taxon>Betaproteobacteria</taxon>
        <taxon>Burkholderiales</taxon>
        <taxon>Oxalobacteraceae</taxon>
        <taxon>Undibacterium</taxon>
    </lineage>
</organism>
<dbReference type="InterPro" id="IPR044021">
    <property type="entry name" value="CrtO"/>
</dbReference>
<keyword evidence="2" id="KW-1003">Cell membrane</keyword>
<gene>
    <name evidence="14" type="ORF">H8K55_03625</name>
</gene>
<evidence type="ECO:0000256" key="8">
    <source>
        <dbReference type="ARBA" id="ARBA00023315"/>
    </source>
</evidence>
<evidence type="ECO:0000256" key="13">
    <source>
        <dbReference type="SAM" id="Phobius"/>
    </source>
</evidence>
<evidence type="ECO:0000256" key="9">
    <source>
        <dbReference type="ARBA" id="ARBA00023588"/>
    </source>
</evidence>
<evidence type="ECO:0000256" key="4">
    <source>
        <dbReference type="ARBA" id="ARBA00022692"/>
    </source>
</evidence>
<comment type="function">
    <text evidence="12">Catalyzes the acylation of glycosyl-4,4'-diaponeurosporenoate, i.e. the esterification of glucose at the C6'' position with the carboxyl group of the C(15) fatty acid 12-methyltetradecanoic acid, to yield staphyloxanthin. This is the last step in the biosynthesis of this orange pigment, present in most staphylococci strains.</text>
</comment>
<evidence type="ECO:0000256" key="3">
    <source>
        <dbReference type="ARBA" id="ARBA00022679"/>
    </source>
</evidence>
<comment type="similarity">
    <text evidence="10">Belongs to the acyltransferase CrtO family.</text>
</comment>
<evidence type="ECO:0000313" key="14">
    <source>
        <dbReference type="EMBL" id="MBC3872666.1"/>
    </source>
</evidence>
<keyword evidence="6 13" id="KW-1133">Transmembrane helix</keyword>
<comment type="pathway">
    <text evidence="9">Carotenoid biosynthesis; staphyloxanthin biosynthesis; staphyloxanthin from farnesyl diphosphate: step 5/5.</text>
</comment>
<evidence type="ECO:0000256" key="12">
    <source>
        <dbReference type="ARBA" id="ARBA00025324"/>
    </source>
</evidence>
<dbReference type="EMBL" id="JACOGA010000003">
    <property type="protein sequence ID" value="MBC3872666.1"/>
    <property type="molecule type" value="Genomic_DNA"/>
</dbReference>
<evidence type="ECO:0000313" key="15">
    <source>
        <dbReference type="Proteomes" id="UP000624279"/>
    </source>
</evidence>
<evidence type="ECO:0000256" key="10">
    <source>
        <dbReference type="ARBA" id="ARBA00023603"/>
    </source>
</evidence>
<evidence type="ECO:0000256" key="5">
    <source>
        <dbReference type="ARBA" id="ARBA00022729"/>
    </source>
</evidence>
<dbReference type="Proteomes" id="UP000624279">
    <property type="component" value="Unassembled WGS sequence"/>
</dbReference>
<evidence type="ECO:0000256" key="7">
    <source>
        <dbReference type="ARBA" id="ARBA00023136"/>
    </source>
</evidence>
<accession>A0ABR6Y7S2</accession>
<evidence type="ECO:0000256" key="2">
    <source>
        <dbReference type="ARBA" id="ARBA00022475"/>
    </source>
</evidence>
<protein>
    <recommendedName>
        <fullName evidence="11">Glycosyl-4,4'-diaponeurosporenoate acyltransferase</fullName>
    </recommendedName>
</protein>
<feature type="transmembrane region" description="Helical" evidence="13">
    <location>
        <begin position="30"/>
        <end position="48"/>
    </location>
</feature>
<evidence type="ECO:0000256" key="11">
    <source>
        <dbReference type="ARBA" id="ARBA00023667"/>
    </source>
</evidence>
<keyword evidence="8" id="KW-0012">Acyltransferase</keyword>
<keyword evidence="15" id="KW-1185">Reference proteome</keyword>
<evidence type="ECO:0000256" key="1">
    <source>
        <dbReference type="ARBA" id="ARBA00004162"/>
    </source>
</evidence>
<evidence type="ECO:0000256" key="6">
    <source>
        <dbReference type="ARBA" id="ARBA00022989"/>
    </source>
</evidence>
<proteinExistence type="inferred from homology"/>
<keyword evidence="4 13" id="KW-0812">Transmembrane</keyword>
<reference evidence="14 15" key="1">
    <citation type="submission" date="2020-08" db="EMBL/GenBank/DDBJ databases">
        <title>Novel species isolated from subtropical streams in China.</title>
        <authorList>
            <person name="Lu H."/>
        </authorList>
    </citation>
    <scope>NUCLEOTIDE SEQUENCE [LARGE SCALE GENOMIC DNA]</scope>
    <source>
        <strain evidence="14 15">LX15W</strain>
    </source>
</reference>
<comment type="subcellular location">
    <subcellularLocation>
        <location evidence="1">Cell membrane</location>
        <topology evidence="1">Single-pass membrane protein</topology>
    </subcellularLocation>
</comment>
<dbReference type="Pfam" id="PF18927">
    <property type="entry name" value="CrtO"/>
    <property type="match status" value="1"/>
</dbReference>
<sequence>MKKIFLPLLIVIATIASTMFLVSSMRMHSLAFAWALNFLLMFWVSIFTETQTKVLTLHYYRSQPWEKQGKFYEHFGINLFRKLLVVIGWEKLNKKANPIEKSAKALAHNLLRTKKSEFAHLIIFLIVVGMSVMVAINSRPRDALWLIIFNIIFNLYPVLLQRYNRPRIERALQLIQRNEQRIQNRSTVE</sequence>
<feature type="transmembrane region" description="Helical" evidence="13">
    <location>
        <begin position="143"/>
        <end position="160"/>
    </location>
</feature>
<comment type="caution">
    <text evidence="14">The sequence shown here is derived from an EMBL/GenBank/DDBJ whole genome shotgun (WGS) entry which is preliminary data.</text>
</comment>
<dbReference type="RefSeq" id="WP_186940676.1">
    <property type="nucleotide sequence ID" value="NZ_JACOGA010000003.1"/>
</dbReference>
<feature type="transmembrane region" description="Helical" evidence="13">
    <location>
        <begin position="118"/>
        <end position="137"/>
    </location>
</feature>